<keyword evidence="2" id="KW-1185">Reference proteome</keyword>
<dbReference type="EMBL" id="BMSX01000004">
    <property type="protein sequence ID" value="GGR07162.1"/>
    <property type="molecule type" value="Genomic_DNA"/>
</dbReference>
<protein>
    <submittedName>
        <fullName evidence="1">Uncharacterized protein</fullName>
    </submittedName>
</protein>
<accession>A0A918C5U0</accession>
<dbReference type="RefSeq" id="WP_189935134.1">
    <property type="nucleotide sequence ID" value="NZ_BMSX01000004.1"/>
</dbReference>
<evidence type="ECO:0000313" key="1">
    <source>
        <dbReference type="EMBL" id="GGR07162.1"/>
    </source>
</evidence>
<dbReference type="AlphaFoldDB" id="A0A918C5U0"/>
<sequence>MTSVPLPRADTHVTLLAGHTSSGKPAHEVLPARTLDGDLFELAGSPGLVLGCAAGDVLRVSDDGTFEVTRQGGNLRNGDAAG</sequence>
<gene>
    <name evidence="1" type="ORF">GCM10010251_23820</name>
</gene>
<dbReference type="Proteomes" id="UP000658320">
    <property type="component" value="Unassembled WGS sequence"/>
</dbReference>
<comment type="caution">
    <text evidence="1">The sequence shown here is derived from an EMBL/GenBank/DDBJ whole genome shotgun (WGS) entry which is preliminary data.</text>
</comment>
<reference evidence="1" key="2">
    <citation type="submission" date="2020-09" db="EMBL/GenBank/DDBJ databases">
        <authorList>
            <person name="Sun Q."/>
            <person name="Ohkuma M."/>
        </authorList>
    </citation>
    <scope>NUCLEOTIDE SEQUENCE</scope>
    <source>
        <strain evidence="1">JCM 4346</strain>
    </source>
</reference>
<name>A0A918C5U0_9ACTN</name>
<evidence type="ECO:0000313" key="2">
    <source>
        <dbReference type="Proteomes" id="UP000658320"/>
    </source>
</evidence>
<reference evidence="1" key="1">
    <citation type="journal article" date="2014" name="Int. J. Syst. Evol. Microbiol.">
        <title>Complete genome sequence of Corynebacterium casei LMG S-19264T (=DSM 44701T), isolated from a smear-ripened cheese.</title>
        <authorList>
            <consortium name="US DOE Joint Genome Institute (JGI-PGF)"/>
            <person name="Walter F."/>
            <person name="Albersmeier A."/>
            <person name="Kalinowski J."/>
            <person name="Ruckert C."/>
        </authorList>
    </citation>
    <scope>NUCLEOTIDE SEQUENCE</scope>
    <source>
        <strain evidence="1">JCM 4346</strain>
    </source>
</reference>
<organism evidence="1 2">
    <name type="scientific">Streptomyces aurantiogriseus</name>
    <dbReference type="NCBI Taxonomy" id="66870"/>
    <lineage>
        <taxon>Bacteria</taxon>
        <taxon>Bacillati</taxon>
        <taxon>Actinomycetota</taxon>
        <taxon>Actinomycetes</taxon>
        <taxon>Kitasatosporales</taxon>
        <taxon>Streptomycetaceae</taxon>
        <taxon>Streptomyces</taxon>
    </lineage>
</organism>
<proteinExistence type="predicted"/>